<feature type="compositionally biased region" description="Acidic residues" evidence="1">
    <location>
        <begin position="55"/>
        <end position="65"/>
    </location>
</feature>
<feature type="signal peptide" evidence="2">
    <location>
        <begin position="1"/>
        <end position="21"/>
    </location>
</feature>
<evidence type="ECO:0000256" key="1">
    <source>
        <dbReference type="SAM" id="MobiDB-lite"/>
    </source>
</evidence>
<evidence type="ECO:0000313" key="4">
    <source>
        <dbReference type="Proteomes" id="UP000253509"/>
    </source>
</evidence>
<feature type="chain" id="PRO_5038535747" description="DUF5666 domain-containing protein" evidence="2">
    <location>
        <begin position="22"/>
        <end position="183"/>
    </location>
</feature>
<dbReference type="RefSeq" id="WP_113903753.1">
    <property type="nucleotide sequence ID" value="NZ_QNSB01000004.1"/>
</dbReference>
<evidence type="ECO:0008006" key="5">
    <source>
        <dbReference type="Google" id="ProtNLM"/>
    </source>
</evidence>
<protein>
    <recommendedName>
        <fullName evidence="5">DUF5666 domain-containing protein</fullName>
    </recommendedName>
</protein>
<proteinExistence type="predicted"/>
<reference evidence="3 4" key="1">
    <citation type="submission" date="2018-06" db="EMBL/GenBank/DDBJ databases">
        <title>Freshwater and sediment microbial communities from various areas in North America, analyzing microbe dynamics in response to fracking.</title>
        <authorList>
            <person name="Lamendella R."/>
        </authorList>
    </citation>
    <scope>NUCLEOTIDE SEQUENCE [LARGE SCALE GENOMIC DNA]</scope>
    <source>
        <strain evidence="3 4">3b_TX</strain>
    </source>
</reference>
<feature type="region of interest" description="Disordered" evidence="1">
    <location>
        <begin position="23"/>
        <end position="67"/>
    </location>
</feature>
<organism evidence="3 4">
    <name type="scientific">Brevibacterium celere</name>
    <dbReference type="NCBI Taxonomy" id="225845"/>
    <lineage>
        <taxon>Bacteria</taxon>
        <taxon>Bacillati</taxon>
        <taxon>Actinomycetota</taxon>
        <taxon>Actinomycetes</taxon>
        <taxon>Micrococcales</taxon>
        <taxon>Brevibacteriaceae</taxon>
        <taxon>Brevibacterium</taxon>
    </lineage>
</organism>
<dbReference type="AlphaFoldDB" id="A0A366IL97"/>
<dbReference type="Proteomes" id="UP000253509">
    <property type="component" value="Unassembled WGS sequence"/>
</dbReference>
<evidence type="ECO:0000256" key="2">
    <source>
        <dbReference type="SAM" id="SignalP"/>
    </source>
</evidence>
<keyword evidence="2" id="KW-0732">Signal</keyword>
<accession>A0A366IL97</accession>
<sequence length="183" mass="18284">MALRPKHLTITLAVPLALGLAACSTSPESSPAGSTAEASAESAETGTPAETPRTDDEELVTDDSSTEATTLEVKAEGNGPIGLTTQSAIDADSGSVSGKLITGPGGCFSLVDNDRPRLVVFPDDASFVLAEGKPSVTTDALGTIDVGEQLSASAVTVGLDETTGIPGRCAQGAADEVLVVTGR</sequence>
<comment type="caution">
    <text evidence="3">The sequence shown here is derived from an EMBL/GenBank/DDBJ whole genome shotgun (WGS) entry which is preliminary data.</text>
</comment>
<dbReference type="PROSITE" id="PS51257">
    <property type="entry name" value="PROKAR_LIPOPROTEIN"/>
    <property type="match status" value="1"/>
</dbReference>
<gene>
    <name evidence="3" type="ORF">DFO65_104164</name>
</gene>
<dbReference type="EMBL" id="QNSB01000004">
    <property type="protein sequence ID" value="RBP72207.1"/>
    <property type="molecule type" value="Genomic_DNA"/>
</dbReference>
<keyword evidence="4" id="KW-1185">Reference proteome</keyword>
<name>A0A366IL97_9MICO</name>
<feature type="compositionally biased region" description="Low complexity" evidence="1">
    <location>
        <begin position="24"/>
        <end position="51"/>
    </location>
</feature>
<evidence type="ECO:0000313" key="3">
    <source>
        <dbReference type="EMBL" id="RBP72207.1"/>
    </source>
</evidence>